<evidence type="ECO:0000256" key="2">
    <source>
        <dbReference type="SAM" id="SignalP"/>
    </source>
</evidence>
<dbReference type="STRING" id="568872.GA0070624_1809"/>
<keyword evidence="2" id="KW-0732">Signal</keyword>
<protein>
    <submittedName>
        <fullName evidence="3">Uncharacterized protein</fullName>
    </submittedName>
</protein>
<feature type="chain" id="PRO_5038925474" evidence="2">
    <location>
        <begin position="23"/>
        <end position="264"/>
    </location>
</feature>
<evidence type="ECO:0000256" key="1">
    <source>
        <dbReference type="SAM" id="MobiDB-lite"/>
    </source>
</evidence>
<accession>A0A1C6RRI5</accession>
<proteinExistence type="predicted"/>
<dbReference type="AlphaFoldDB" id="A0A1C6RRI5"/>
<dbReference type="Proteomes" id="UP000199413">
    <property type="component" value="Unassembled WGS sequence"/>
</dbReference>
<feature type="region of interest" description="Disordered" evidence="1">
    <location>
        <begin position="117"/>
        <end position="180"/>
    </location>
</feature>
<feature type="compositionally biased region" description="Low complexity" evidence="1">
    <location>
        <begin position="135"/>
        <end position="148"/>
    </location>
</feature>
<dbReference type="EMBL" id="FMHV01000002">
    <property type="protein sequence ID" value="SCL19658.1"/>
    <property type="molecule type" value="Genomic_DNA"/>
</dbReference>
<evidence type="ECO:0000313" key="4">
    <source>
        <dbReference type="Proteomes" id="UP000199413"/>
    </source>
</evidence>
<gene>
    <name evidence="3" type="ORF">GA0070624_1809</name>
</gene>
<keyword evidence="4" id="KW-1185">Reference proteome</keyword>
<dbReference type="OrthoDB" id="3370467at2"/>
<reference evidence="4" key="1">
    <citation type="submission" date="2016-06" db="EMBL/GenBank/DDBJ databases">
        <authorList>
            <person name="Varghese N."/>
            <person name="Submissions Spin"/>
        </authorList>
    </citation>
    <scope>NUCLEOTIDE SEQUENCE [LARGE SCALE GENOMIC DNA]</scope>
    <source>
        <strain evidence="4">DSM 45431</strain>
    </source>
</reference>
<feature type="compositionally biased region" description="Gly residues" evidence="1">
    <location>
        <begin position="149"/>
        <end position="180"/>
    </location>
</feature>
<dbReference type="RefSeq" id="WP_091338856.1">
    <property type="nucleotide sequence ID" value="NZ_FMHV01000002.1"/>
</dbReference>
<name>A0A1C6RRI5_9ACTN</name>
<sequence length="264" mass="25577">MKVQRKHVLAAGVAVVASAVVAVGTGFGFADTTPTRPSACQGSVTFSAEGGAPAATSDRFPVGTRLRVTNLDNGKAATVTVTGPSGSCVLLNVAAMELVRESGKNVIRRNLVERLDGGAAQPGGAARPGGGAQAGGQARPGNAQQPGGAQAGGAQAGGAQAGGAQGGGQSGGAQGGGQAGGAAGRSVCAGAITFSGEGGAPAATSDRFPVGTRLRVTNLDNGKAVTVTVTGPSGSCVLLNATAMDLVREPGKNLIRRNVVELLR</sequence>
<organism evidence="3 4">
    <name type="scientific">Micromonospora rhizosphaerae</name>
    <dbReference type="NCBI Taxonomy" id="568872"/>
    <lineage>
        <taxon>Bacteria</taxon>
        <taxon>Bacillati</taxon>
        <taxon>Actinomycetota</taxon>
        <taxon>Actinomycetes</taxon>
        <taxon>Micromonosporales</taxon>
        <taxon>Micromonosporaceae</taxon>
        <taxon>Micromonospora</taxon>
    </lineage>
</organism>
<evidence type="ECO:0000313" key="3">
    <source>
        <dbReference type="EMBL" id="SCL19658.1"/>
    </source>
</evidence>
<feature type="signal peptide" evidence="2">
    <location>
        <begin position="1"/>
        <end position="22"/>
    </location>
</feature>